<dbReference type="KEGG" id="pdis:D8B20_18535"/>
<gene>
    <name evidence="2" type="ORF">D8B20_18535</name>
</gene>
<protein>
    <submittedName>
        <fullName evidence="2">Zf-HC2 domain-containing protein</fullName>
    </submittedName>
</protein>
<dbReference type="InterPro" id="IPR027383">
    <property type="entry name" value="Znf_put"/>
</dbReference>
<geneLocation type="plasmid" evidence="2 3">
    <name>unnamed1</name>
</geneLocation>
<reference evidence="2 3" key="1">
    <citation type="submission" date="2018-10" db="EMBL/GenBank/DDBJ databases">
        <title>Genome Sequencing of Pantoea dispersa DSM 32899.</title>
        <authorList>
            <person name="Nawrath M."/>
            <person name="Ottenheim C."/>
            <person name="Wilm A."/>
            <person name="Zimmermann W."/>
            <person name="Wu J.C."/>
        </authorList>
    </citation>
    <scope>NUCLEOTIDE SEQUENCE [LARGE SCALE GENOMIC DNA]</scope>
    <source>
        <strain evidence="2 3">DSM 32899</strain>
        <plasmid evidence="2 3">unnamed1</plasmid>
    </source>
</reference>
<evidence type="ECO:0000259" key="1">
    <source>
        <dbReference type="Pfam" id="PF13490"/>
    </source>
</evidence>
<evidence type="ECO:0000313" key="2">
    <source>
        <dbReference type="EMBL" id="QDY43927.1"/>
    </source>
</evidence>
<organism evidence="2 3">
    <name type="scientific">Candidatus Pantoea soli</name>
    <dbReference type="NCBI Taxonomy" id="3098669"/>
    <lineage>
        <taxon>Bacteria</taxon>
        <taxon>Pseudomonadati</taxon>
        <taxon>Pseudomonadota</taxon>
        <taxon>Gammaproteobacteria</taxon>
        <taxon>Enterobacterales</taxon>
        <taxon>Erwiniaceae</taxon>
        <taxon>Pantoea</taxon>
    </lineage>
</organism>
<name>A0A518XIB8_9GAMM</name>
<feature type="domain" description="Putative zinc-finger" evidence="1">
    <location>
        <begin position="4"/>
        <end position="38"/>
    </location>
</feature>
<proteinExistence type="predicted"/>
<sequence>MLNCIHATRLMSQAQDGPLALAERLALRWHLLKCQGCRHFRQQLADLRTVSRAFTQRDADRPQDK</sequence>
<dbReference type="OrthoDB" id="8374021at2"/>
<dbReference type="EMBL" id="CP032703">
    <property type="protein sequence ID" value="QDY43927.1"/>
    <property type="molecule type" value="Genomic_DNA"/>
</dbReference>
<dbReference type="AlphaFoldDB" id="A0A518XIB8"/>
<keyword evidence="2" id="KW-0614">Plasmid</keyword>
<accession>A0A518XIB8</accession>
<keyword evidence="3" id="KW-1185">Reference proteome</keyword>
<dbReference type="RefSeq" id="WP_145891050.1">
    <property type="nucleotide sequence ID" value="NZ_CP032703.1"/>
</dbReference>
<dbReference type="Pfam" id="PF13490">
    <property type="entry name" value="zf-HC2"/>
    <property type="match status" value="1"/>
</dbReference>
<evidence type="ECO:0000313" key="3">
    <source>
        <dbReference type="Proteomes" id="UP000319411"/>
    </source>
</evidence>
<dbReference type="Proteomes" id="UP000319411">
    <property type="component" value="Plasmid unnamed1"/>
</dbReference>